<keyword evidence="2" id="KW-1185">Reference proteome</keyword>
<protein>
    <submittedName>
        <fullName evidence="1">Uncharacterized protein</fullName>
    </submittedName>
</protein>
<organism evidence="1 2">
    <name type="scientific">Colletotrichum limetticola</name>
    <dbReference type="NCBI Taxonomy" id="1209924"/>
    <lineage>
        <taxon>Eukaryota</taxon>
        <taxon>Fungi</taxon>
        <taxon>Dikarya</taxon>
        <taxon>Ascomycota</taxon>
        <taxon>Pezizomycotina</taxon>
        <taxon>Sordariomycetes</taxon>
        <taxon>Hypocreomycetidae</taxon>
        <taxon>Glomerellales</taxon>
        <taxon>Glomerellaceae</taxon>
        <taxon>Colletotrichum</taxon>
        <taxon>Colletotrichum acutatum species complex</taxon>
    </lineage>
</organism>
<sequence length="84" mass="9587">MRRGGIEPPAPRRCWMATENFTTKPSARFALSSLLWIRVCEPRAESCWGLRMYSDEKPDIKRQFCIFVSRPVSAGSAGPHHTHL</sequence>
<evidence type="ECO:0000313" key="2">
    <source>
        <dbReference type="Proteomes" id="UP001169217"/>
    </source>
</evidence>
<gene>
    <name evidence="1" type="ORF">CLIM01_10382</name>
</gene>
<accession>A0ABQ9PMB5</accession>
<proteinExistence type="predicted"/>
<comment type="caution">
    <text evidence="1">The sequence shown here is derived from an EMBL/GenBank/DDBJ whole genome shotgun (WGS) entry which is preliminary data.</text>
</comment>
<reference evidence="1" key="1">
    <citation type="submission" date="2023-04" db="EMBL/GenBank/DDBJ databases">
        <title>Colletotrichum limetticola genome sequence.</title>
        <authorList>
            <person name="Baroncelli R."/>
        </authorList>
    </citation>
    <scope>NUCLEOTIDE SEQUENCE</scope>
    <source>
        <strain evidence="1">KLA-Anderson</strain>
    </source>
</reference>
<dbReference type="EMBL" id="JARUPT010000382">
    <property type="protein sequence ID" value="KAK0372270.1"/>
    <property type="molecule type" value="Genomic_DNA"/>
</dbReference>
<evidence type="ECO:0000313" key="1">
    <source>
        <dbReference type="EMBL" id="KAK0372270.1"/>
    </source>
</evidence>
<name>A0ABQ9PMB5_9PEZI</name>
<dbReference type="Proteomes" id="UP001169217">
    <property type="component" value="Unassembled WGS sequence"/>
</dbReference>